<keyword evidence="3 5" id="KW-1133">Transmembrane helix</keyword>
<dbReference type="InterPro" id="IPR004031">
    <property type="entry name" value="PMP22/EMP/MP20/Claudin"/>
</dbReference>
<dbReference type="AlphaFoldDB" id="A0A8B7NYJ0"/>
<name>A0A8B7NYJ0_HYAAZ</name>
<feature type="transmembrane region" description="Helical" evidence="5">
    <location>
        <begin position="12"/>
        <end position="32"/>
    </location>
</feature>
<feature type="transmembrane region" description="Helical" evidence="5">
    <location>
        <begin position="185"/>
        <end position="204"/>
    </location>
</feature>
<dbReference type="GeneID" id="108675284"/>
<gene>
    <name evidence="7" type="primary">LOC108675284</name>
</gene>
<evidence type="ECO:0000256" key="2">
    <source>
        <dbReference type="ARBA" id="ARBA00022692"/>
    </source>
</evidence>
<dbReference type="GO" id="GO:0005918">
    <property type="term" value="C:septate junction"/>
    <property type="evidence" value="ECO:0007669"/>
    <property type="project" value="TreeGrafter"/>
</dbReference>
<dbReference type="RefSeq" id="XP_018018770.1">
    <property type="nucleotide sequence ID" value="XM_018163281.1"/>
</dbReference>
<organism evidence="6 7">
    <name type="scientific">Hyalella azteca</name>
    <name type="common">Amphipod</name>
    <dbReference type="NCBI Taxonomy" id="294128"/>
    <lineage>
        <taxon>Eukaryota</taxon>
        <taxon>Metazoa</taxon>
        <taxon>Ecdysozoa</taxon>
        <taxon>Arthropoda</taxon>
        <taxon>Crustacea</taxon>
        <taxon>Multicrustacea</taxon>
        <taxon>Malacostraca</taxon>
        <taxon>Eumalacostraca</taxon>
        <taxon>Peracarida</taxon>
        <taxon>Amphipoda</taxon>
        <taxon>Senticaudata</taxon>
        <taxon>Talitrida</taxon>
        <taxon>Talitroidea</taxon>
        <taxon>Hyalellidae</taxon>
        <taxon>Hyalella</taxon>
    </lineage>
</organism>
<feature type="transmembrane region" description="Helical" evidence="5">
    <location>
        <begin position="144"/>
        <end position="165"/>
    </location>
</feature>
<dbReference type="CTD" id="46187"/>
<evidence type="ECO:0000256" key="5">
    <source>
        <dbReference type="SAM" id="Phobius"/>
    </source>
</evidence>
<proteinExistence type="predicted"/>
<evidence type="ECO:0000256" key="3">
    <source>
        <dbReference type="ARBA" id="ARBA00022989"/>
    </source>
</evidence>
<reference evidence="7" key="1">
    <citation type="submission" date="2025-08" db="UniProtKB">
        <authorList>
            <consortium name="RefSeq"/>
        </authorList>
    </citation>
    <scope>IDENTIFICATION</scope>
    <source>
        <tissue evidence="7">Whole organism</tissue>
    </source>
</reference>
<dbReference type="PANTHER" id="PTHR21284:SF6">
    <property type="entry name" value="SINUOUS"/>
    <property type="match status" value="1"/>
</dbReference>
<keyword evidence="6" id="KW-1185">Reference proteome</keyword>
<evidence type="ECO:0000256" key="1">
    <source>
        <dbReference type="ARBA" id="ARBA00004141"/>
    </source>
</evidence>
<evidence type="ECO:0000256" key="4">
    <source>
        <dbReference type="ARBA" id="ARBA00023136"/>
    </source>
</evidence>
<dbReference type="KEGG" id="hazt:108675284"/>
<keyword evidence="4 5" id="KW-0472">Membrane</keyword>
<evidence type="ECO:0000313" key="7">
    <source>
        <dbReference type="RefSeq" id="XP_018018770.1"/>
    </source>
</evidence>
<dbReference type="PANTHER" id="PTHR21284">
    <property type="entry name" value="EG:80H7.2 PROTEIN"/>
    <property type="match status" value="1"/>
</dbReference>
<dbReference type="Proteomes" id="UP000694843">
    <property type="component" value="Unplaced"/>
</dbReference>
<dbReference type="GO" id="GO:0016020">
    <property type="term" value="C:membrane"/>
    <property type="evidence" value="ECO:0007669"/>
    <property type="project" value="UniProtKB-SubCell"/>
</dbReference>
<sequence length="228" mass="25454">MVVPPRERTTTSGWFAVACQLTAFLLISIAMFTRSWLAAESKAYGTSLDKLGLWWQCFRSFSVPKDIHGERLFVGCRWIFDRFTTGYEDVRELLATRGSGVAAFFVVVQVFYTLCFVLSLVGGAMSMILILCPGESFEKKVLKTAYIAGAIAFFTGFLAVVIFGAMAPMEGWMPHPDHNNLSWSYALAVVGVVAQFAAALLFWLEFRIQRRKDSYINAHGSLPMETKA</sequence>
<dbReference type="Pfam" id="PF13903">
    <property type="entry name" value="Claudin_2"/>
    <property type="match status" value="1"/>
</dbReference>
<feature type="transmembrane region" description="Helical" evidence="5">
    <location>
        <begin position="101"/>
        <end position="132"/>
    </location>
</feature>
<dbReference type="PROSITE" id="PS51257">
    <property type="entry name" value="PROKAR_LIPOPROTEIN"/>
    <property type="match status" value="1"/>
</dbReference>
<accession>A0A8B7NYJ0</accession>
<comment type="subcellular location">
    <subcellularLocation>
        <location evidence="1">Membrane</location>
        <topology evidence="1">Multi-pass membrane protein</topology>
    </subcellularLocation>
</comment>
<dbReference type="GO" id="GO:0035151">
    <property type="term" value="P:regulation of tube size, open tracheal system"/>
    <property type="evidence" value="ECO:0007669"/>
    <property type="project" value="TreeGrafter"/>
</dbReference>
<keyword evidence="2 5" id="KW-0812">Transmembrane</keyword>
<evidence type="ECO:0000313" key="6">
    <source>
        <dbReference type="Proteomes" id="UP000694843"/>
    </source>
</evidence>
<protein>
    <submittedName>
        <fullName evidence="7">Uncharacterized protein LOC108675284 isoform X1</fullName>
    </submittedName>
</protein>
<dbReference type="GO" id="GO:0019991">
    <property type="term" value="P:septate junction assembly"/>
    <property type="evidence" value="ECO:0007669"/>
    <property type="project" value="TreeGrafter"/>
</dbReference>
<dbReference type="OrthoDB" id="10062378at2759"/>
<dbReference type="Gene3D" id="1.20.140.150">
    <property type="match status" value="1"/>
</dbReference>